<reference evidence="2" key="1">
    <citation type="journal article" date="2020" name="J Insects Food Feed">
        <title>The yellow mealworm (Tenebrio molitor) genome: a resource for the emerging insects as food and feed industry.</title>
        <authorList>
            <person name="Eriksson T."/>
            <person name="Andere A."/>
            <person name="Kelstrup H."/>
            <person name="Emery V."/>
            <person name="Picard C."/>
        </authorList>
    </citation>
    <scope>NUCLEOTIDE SEQUENCE</scope>
    <source>
        <strain evidence="2">Stoneville</strain>
        <tissue evidence="2">Whole head</tissue>
    </source>
</reference>
<feature type="region of interest" description="Disordered" evidence="1">
    <location>
        <begin position="25"/>
        <end position="49"/>
    </location>
</feature>
<dbReference type="EMBL" id="JABDTM020021144">
    <property type="protein sequence ID" value="KAH0816666.1"/>
    <property type="molecule type" value="Genomic_DNA"/>
</dbReference>
<accession>A0A8J6LKL1</accession>
<dbReference type="AlphaFoldDB" id="A0A8J6LKL1"/>
<evidence type="ECO:0000256" key="1">
    <source>
        <dbReference type="SAM" id="MobiDB-lite"/>
    </source>
</evidence>
<keyword evidence="3" id="KW-1185">Reference proteome</keyword>
<organism evidence="2 3">
    <name type="scientific">Tenebrio molitor</name>
    <name type="common">Yellow mealworm beetle</name>
    <dbReference type="NCBI Taxonomy" id="7067"/>
    <lineage>
        <taxon>Eukaryota</taxon>
        <taxon>Metazoa</taxon>
        <taxon>Ecdysozoa</taxon>
        <taxon>Arthropoda</taxon>
        <taxon>Hexapoda</taxon>
        <taxon>Insecta</taxon>
        <taxon>Pterygota</taxon>
        <taxon>Neoptera</taxon>
        <taxon>Endopterygota</taxon>
        <taxon>Coleoptera</taxon>
        <taxon>Polyphaga</taxon>
        <taxon>Cucujiformia</taxon>
        <taxon>Tenebrionidae</taxon>
        <taxon>Tenebrio</taxon>
    </lineage>
</organism>
<comment type="caution">
    <text evidence="2">The sequence shown here is derived from an EMBL/GenBank/DDBJ whole genome shotgun (WGS) entry which is preliminary data.</text>
</comment>
<dbReference type="Gene3D" id="3.30.420.10">
    <property type="entry name" value="Ribonuclease H-like superfamily/Ribonuclease H"/>
    <property type="match status" value="1"/>
</dbReference>
<gene>
    <name evidence="2" type="ORF">GEV33_006125</name>
</gene>
<evidence type="ECO:0000313" key="3">
    <source>
        <dbReference type="Proteomes" id="UP000719412"/>
    </source>
</evidence>
<dbReference type="GO" id="GO:0003676">
    <property type="term" value="F:nucleic acid binding"/>
    <property type="evidence" value="ECO:0007669"/>
    <property type="project" value="InterPro"/>
</dbReference>
<dbReference type="Proteomes" id="UP000719412">
    <property type="component" value="Unassembled WGS sequence"/>
</dbReference>
<feature type="region of interest" description="Disordered" evidence="1">
    <location>
        <begin position="532"/>
        <end position="551"/>
    </location>
</feature>
<feature type="compositionally biased region" description="Basic and acidic residues" evidence="1">
    <location>
        <begin position="34"/>
        <end position="49"/>
    </location>
</feature>
<evidence type="ECO:0000313" key="2">
    <source>
        <dbReference type="EMBL" id="KAH0816666.1"/>
    </source>
</evidence>
<feature type="region of interest" description="Disordered" evidence="1">
    <location>
        <begin position="218"/>
        <end position="238"/>
    </location>
</feature>
<reference evidence="2" key="2">
    <citation type="submission" date="2021-08" db="EMBL/GenBank/DDBJ databases">
        <authorList>
            <person name="Eriksson T."/>
        </authorList>
    </citation>
    <scope>NUCLEOTIDE SEQUENCE</scope>
    <source>
        <strain evidence="2">Stoneville</strain>
        <tissue evidence="2">Whole head</tissue>
    </source>
</reference>
<proteinExistence type="predicted"/>
<sequence>MLKHSRIYLLPMNSYYRLSLGVGSKGKVNSTQNDEEKGRQDPSAALRREYPDPVILQSRDPEIPHKLGFQGTQTATTATERRTTQLLGRDIGDFAQIPKSVMSKRQWRRSAPSYDTYTRKRKNRVEPSIYQLPQKSLASLDVGKSTLMTTDKRKIKNRQGKRMRVGKVKGIYRVGVQKGKGTFKRLAQTPINSRAKVCDLTNPTLRSYRPAEILREKAPFRPPHRPGPNVEDKGNREKKLKGKTSVATLVDMLAGTFEFPFLLFSVYGIGFGRLANMLEELGKVEIEKLLKIKTDFLSFSLYEVDRFGRGSVMVWAGISIDNRTDLVVVPGRLNAMNYIENILEDHVVPAAYGVGQNFIPMQDNAKPHTAGITRYFLQERGIQELTQALIEEWESIPQDSLRRIVRSMSRRYSGVSKKTYRERKSEDSVGDRRAGGCAASREMRITCVAIGIRNHPRERIADRHGAYRPALPGFGAVEEPEEFTATVTDYRIPITDIERPLAIQRDRITVPYREGVPESPPPKFIVEHPLSAESAGSVEEDRSIGLPGLQI</sequence>
<dbReference type="InterPro" id="IPR036397">
    <property type="entry name" value="RNaseH_sf"/>
</dbReference>
<name>A0A8J6LKL1_TENMO</name>
<protein>
    <submittedName>
        <fullName evidence="2">Uncharacterized protein</fullName>
    </submittedName>
</protein>